<sequence>MPRDAIDLPADDPAFGSTKSFESFQFSPAVRARGFVYVSGQVGRAPDGSMPADLAEQADLAFRRIGLILQQAGLDYDDIVELVSYHVDLPAHLPGFIAVKERYMKPPYPAWTMIGVSALAHPDLKVEIKAVAAER</sequence>
<evidence type="ECO:0000313" key="1">
    <source>
        <dbReference type="EMBL" id="MFC3229078.1"/>
    </source>
</evidence>
<dbReference type="PANTHER" id="PTHR11803">
    <property type="entry name" value="2-IMINOBUTANOATE/2-IMINOPROPANOATE DEAMINASE RIDA"/>
    <property type="match status" value="1"/>
</dbReference>
<dbReference type="Proteomes" id="UP001595528">
    <property type="component" value="Unassembled WGS sequence"/>
</dbReference>
<dbReference type="PANTHER" id="PTHR11803:SF44">
    <property type="entry name" value="RUTC FAMILY PROTEIN YJGH"/>
    <property type="match status" value="1"/>
</dbReference>
<comment type="caution">
    <text evidence="1">The sequence shown here is derived from an EMBL/GenBank/DDBJ whole genome shotgun (WGS) entry which is preliminary data.</text>
</comment>
<gene>
    <name evidence="1" type="ORF">ACFOGJ_17665</name>
</gene>
<dbReference type="CDD" id="cd02198">
    <property type="entry name" value="YjgH_like"/>
    <property type="match status" value="1"/>
</dbReference>
<evidence type="ECO:0000313" key="2">
    <source>
        <dbReference type="Proteomes" id="UP001595528"/>
    </source>
</evidence>
<dbReference type="InterPro" id="IPR035959">
    <property type="entry name" value="RutC-like_sf"/>
</dbReference>
<dbReference type="SUPFAM" id="SSF55298">
    <property type="entry name" value="YjgF-like"/>
    <property type="match status" value="1"/>
</dbReference>
<accession>A0ABV7L444</accession>
<proteinExistence type="predicted"/>
<dbReference type="EMBL" id="JBHRTR010000031">
    <property type="protein sequence ID" value="MFC3229078.1"/>
    <property type="molecule type" value="Genomic_DNA"/>
</dbReference>
<dbReference type="RefSeq" id="WP_379902944.1">
    <property type="nucleotide sequence ID" value="NZ_JBHRTR010000031.1"/>
</dbReference>
<dbReference type="InterPro" id="IPR038743">
    <property type="entry name" value="YjgH-like"/>
</dbReference>
<organism evidence="1 2">
    <name type="scientific">Marinibaculum pumilum</name>
    <dbReference type="NCBI Taxonomy" id="1766165"/>
    <lineage>
        <taxon>Bacteria</taxon>
        <taxon>Pseudomonadati</taxon>
        <taxon>Pseudomonadota</taxon>
        <taxon>Alphaproteobacteria</taxon>
        <taxon>Rhodospirillales</taxon>
        <taxon>Rhodospirillaceae</taxon>
        <taxon>Marinibaculum</taxon>
    </lineage>
</organism>
<dbReference type="Gene3D" id="3.30.1330.40">
    <property type="entry name" value="RutC-like"/>
    <property type="match status" value="1"/>
</dbReference>
<dbReference type="InterPro" id="IPR006175">
    <property type="entry name" value="YjgF/YER057c/UK114"/>
</dbReference>
<keyword evidence="2" id="KW-1185">Reference proteome</keyword>
<protein>
    <submittedName>
        <fullName evidence="1">RidA family protein</fullName>
    </submittedName>
</protein>
<dbReference type="Pfam" id="PF01042">
    <property type="entry name" value="Ribonuc_L-PSP"/>
    <property type="match status" value="1"/>
</dbReference>
<reference evidence="2" key="1">
    <citation type="journal article" date="2019" name="Int. J. Syst. Evol. Microbiol.">
        <title>The Global Catalogue of Microorganisms (GCM) 10K type strain sequencing project: providing services to taxonomists for standard genome sequencing and annotation.</title>
        <authorList>
            <consortium name="The Broad Institute Genomics Platform"/>
            <consortium name="The Broad Institute Genome Sequencing Center for Infectious Disease"/>
            <person name="Wu L."/>
            <person name="Ma J."/>
        </authorList>
    </citation>
    <scope>NUCLEOTIDE SEQUENCE [LARGE SCALE GENOMIC DNA]</scope>
    <source>
        <strain evidence="2">KCTC 42964</strain>
    </source>
</reference>
<name>A0ABV7L444_9PROT</name>